<dbReference type="InterPro" id="IPR049630">
    <property type="entry name" value="DYDC-like_DD"/>
</dbReference>
<feature type="repeat" description="ANK" evidence="1">
    <location>
        <begin position="164"/>
        <end position="197"/>
    </location>
</feature>
<proteinExistence type="predicted"/>
<dbReference type="SUPFAM" id="SSF48403">
    <property type="entry name" value="Ankyrin repeat"/>
    <property type="match status" value="2"/>
</dbReference>
<dbReference type="PROSITE" id="PS50088">
    <property type="entry name" value="ANK_REPEAT"/>
    <property type="match status" value="4"/>
</dbReference>
<dbReference type="PROSITE" id="PS50297">
    <property type="entry name" value="ANK_REP_REGION"/>
    <property type="match status" value="4"/>
</dbReference>
<dbReference type="SMART" id="SM00248">
    <property type="entry name" value="ANK"/>
    <property type="match status" value="10"/>
</dbReference>
<evidence type="ECO:0000313" key="4">
    <source>
        <dbReference type="Proteomes" id="UP001359485"/>
    </source>
</evidence>
<dbReference type="Pfam" id="PF12796">
    <property type="entry name" value="Ank_2"/>
    <property type="match status" value="2"/>
</dbReference>
<feature type="repeat" description="ANK" evidence="1">
    <location>
        <begin position="824"/>
        <end position="857"/>
    </location>
</feature>
<dbReference type="InterPro" id="IPR007858">
    <property type="entry name" value="Dpy-30_motif"/>
</dbReference>
<evidence type="ECO:0000313" key="3">
    <source>
        <dbReference type="EMBL" id="KAK6618372.1"/>
    </source>
</evidence>
<reference evidence="3 4" key="1">
    <citation type="submission" date="2023-09" db="EMBL/GenBank/DDBJ databases">
        <title>Genomes of two closely related lineages of the louse Polyplax serrata with different host specificities.</title>
        <authorList>
            <person name="Martinu J."/>
            <person name="Tarabai H."/>
            <person name="Stefka J."/>
            <person name="Hypsa V."/>
        </authorList>
    </citation>
    <scope>NUCLEOTIDE SEQUENCE [LARGE SCALE GENOMIC DNA]</scope>
    <source>
        <strain evidence="3">98ZLc_SE</strain>
    </source>
</reference>
<gene>
    <name evidence="3" type="ORF">RUM44_002824</name>
</gene>
<comment type="caution">
    <text evidence="3">The sequence shown here is derived from an EMBL/GenBank/DDBJ whole genome shotgun (WGS) entry which is preliminary data.</text>
</comment>
<protein>
    <submittedName>
        <fullName evidence="3">Uncharacterized protein</fullName>
    </submittedName>
</protein>
<organism evidence="3 4">
    <name type="scientific">Polyplax serrata</name>
    <name type="common">Common mouse louse</name>
    <dbReference type="NCBI Taxonomy" id="468196"/>
    <lineage>
        <taxon>Eukaryota</taxon>
        <taxon>Metazoa</taxon>
        <taxon>Ecdysozoa</taxon>
        <taxon>Arthropoda</taxon>
        <taxon>Hexapoda</taxon>
        <taxon>Insecta</taxon>
        <taxon>Pterygota</taxon>
        <taxon>Neoptera</taxon>
        <taxon>Paraneoptera</taxon>
        <taxon>Psocodea</taxon>
        <taxon>Troctomorpha</taxon>
        <taxon>Phthiraptera</taxon>
        <taxon>Anoplura</taxon>
        <taxon>Polyplacidae</taxon>
        <taxon>Polyplax</taxon>
    </lineage>
</organism>
<dbReference type="PANTHER" id="PTHR24172:SF4">
    <property type="entry name" value="ANK_REP_REGION DOMAIN-CONTAINING PROTEIN"/>
    <property type="match status" value="1"/>
</dbReference>
<evidence type="ECO:0000256" key="1">
    <source>
        <dbReference type="PROSITE-ProRule" id="PRU00023"/>
    </source>
</evidence>
<feature type="compositionally biased region" description="Basic and acidic residues" evidence="2">
    <location>
        <begin position="471"/>
        <end position="484"/>
    </location>
</feature>
<dbReference type="InterPro" id="IPR002110">
    <property type="entry name" value="Ankyrin_rpt"/>
</dbReference>
<feature type="repeat" description="ANK" evidence="1">
    <location>
        <begin position="358"/>
        <end position="392"/>
    </location>
</feature>
<evidence type="ECO:0000256" key="2">
    <source>
        <dbReference type="SAM" id="MobiDB-lite"/>
    </source>
</evidence>
<accession>A0ABR1AHE9</accession>
<feature type="compositionally biased region" description="Acidic residues" evidence="2">
    <location>
        <begin position="661"/>
        <end position="670"/>
    </location>
</feature>
<sequence>MPATKLKNSFPVVKDTGDTWRQRINGFYVHSNPPKVLQVDSTNIRRWLASGDVGQLEEIVLQGRGHQLIGEYSPDPKVRQFLKQVPVLIKKINAVHEATVKGDVETLQKLNKTKGFSVPVKNIFLSKIHGGVSLLHKAVYYGHFQVVEFLVSHFPQIVNVKDNEGRTPLHYCGSSSEPVKIWSYLVKSGADLRAVDTTGKTPSYYMERKGDILLPEDKMSPEGPINASHSMNSGLLIKPSNIRIWIHDRDLGKLQRIIWEGHGGKLLVETSNNGKVKRFLEGVPHVLNAIKDVHAAAISGDMDEFVKKSSHPVPIEILGSKDLNGLSPLHKAAGLGHLDIVKNIIERSPEIILFVDNEGRTPLHYAAVISKNDKSTYQLLLSNKADEMALDKNGKTPAYYRTNSKEISKLMRVIPEAPRKSLAFPVKWDWMSLQSSDSTPTTLAPMSNIFNEDVKLNLNQISHVTPASDTPTKESESDEENTKQVRKLLEDTLISDLHPERPVDAHKDAEGSVSMPVTVESDEGQKLIGVSEVLSTSPRARMLFGSANGDVAKTEHYEIWMNKKYEEGTETCDEKAILEDVQQCSTNENNNKLENESRISFEEIKDENEIESKRRNEIEGSQIEVPENEGQLDHLREMSDWEIGEERQRLLDEGLVKINDGYEEEEEEVEVAGGKRVEHEEEDEESDDDDEEEQKERQTNNNEITDKTDKMISVGDMEALASLVLNGQGDKLLGKTSGNAEVQTFLENLPSYLVIGPVLPGRTCVRFFHWFELTKDLFFCTPGEDPGCSPSCEMWVSQRSANHPGQKEICRGRFPETLNFKDNLGRTPLHYAAVLPDDGHLFNILLNLGADRKIKDCNGFTPGYYQINSGVLNYSTLLEEFDAPTYIARDMLTGQENVLFGHEEGKYLAEVVGGPLVKGLTQVAKRRPTNPIGYLADFLYEFLNLTEGSSSPIKEPTLEPEVKFLEEKSLVEVEDQKPMENANESDEAYWSSPQTNFLVADRDEFGQSILHFAAARAQGRTGLFQLLEESNVNLGYRDELYRTARDVALQANLQQNINEIDKYVISLAARGETEKIIELFLEGYDHITDLKDNESEDIVEIAIKRNQDKTATFLKAIPHLEVNRERIHEAIRSGQMKMIQAAIDGSRNGRFAVIGKNACGRCSLHVAILCQQKEIAEYIAQKYPESLKVGDNLERTAMHYAMGVDEVETLSRILVKCGAKRVSKDLKGRQPTYYFMNKTDILKLQDEENS</sequence>
<dbReference type="CDD" id="cd22966">
    <property type="entry name" value="DD_DYDC-like"/>
    <property type="match status" value="1"/>
</dbReference>
<feature type="compositionally biased region" description="Acidic residues" evidence="2">
    <location>
        <begin position="680"/>
        <end position="693"/>
    </location>
</feature>
<dbReference type="InterPro" id="IPR036770">
    <property type="entry name" value="Ankyrin_rpt-contain_sf"/>
</dbReference>
<dbReference type="Pfam" id="PF00023">
    <property type="entry name" value="Ank"/>
    <property type="match status" value="1"/>
</dbReference>
<name>A0ABR1AHE9_POLSC</name>
<keyword evidence="4" id="KW-1185">Reference proteome</keyword>
<dbReference type="PANTHER" id="PTHR24172">
    <property type="entry name" value="ANK_REP_REGION DOMAIN-CONTAINING PROTEIN"/>
    <property type="match status" value="1"/>
</dbReference>
<dbReference type="Gene3D" id="1.20.890.10">
    <property type="entry name" value="cAMP-dependent protein kinase regulatory subunit, dimerization-anchoring domain"/>
    <property type="match status" value="1"/>
</dbReference>
<feature type="region of interest" description="Disordered" evidence="2">
    <location>
        <begin position="464"/>
        <end position="484"/>
    </location>
</feature>
<feature type="region of interest" description="Disordered" evidence="2">
    <location>
        <begin position="610"/>
        <end position="630"/>
    </location>
</feature>
<keyword evidence="1" id="KW-0040">ANK repeat</keyword>
<dbReference type="Gene3D" id="1.25.40.20">
    <property type="entry name" value="Ankyrin repeat-containing domain"/>
    <property type="match status" value="5"/>
</dbReference>
<feature type="repeat" description="ANK" evidence="1">
    <location>
        <begin position="324"/>
        <end position="351"/>
    </location>
</feature>
<dbReference type="Pfam" id="PF05186">
    <property type="entry name" value="Dpy-30"/>
    <property type="match status" value="1"/>
</dbReference>
<feature type="compositionally biased region" description="Basic and acidic residues" evidence="2">
    <location>
        <begin position="694"/>
        <end position="710"/>
    </location>
</feature>
<dbReference type="EMBL" id="JAWJWF010000050">
    <property type="protein sequence ID" value="KAK6618372.1"/>
    <property type="molecule type" value="Genomic_DNA"/>
</dbReference>
<dbReference type="Proteomes" id="UP001359485">
    <property type="component" value="Unassembled WGS sequence"/>
</dbReference>
<feature type="region of interest" description="Disordered" evidence="2">
    <location>
        <begin position="659"/>
        <end position="711"/>
    </location>
</feature>